<dbReference type="Proteomes" id="UP000654345">
    <property type="component" value="Unassembled WGS sequence"/>
</dbReference>
<comment type="catalytic activity">
    <reaction evidence="1">
        <text>4-hydroxy-4-methyl-2-oxoglutarate = 2 pyruvate</text>
        <dbReference type="Rhea" id="RHEA:22748"/>
        <dbReference type="ChEBI" id="CHEBI:15361"/>
        <dbReference type="ChEBI" id="CHEBI:58276"/>
        <dbReference type="EC" id="4.1.3.17"/>
    </reaction>
</comment>
<evidence type="ECO:0000256" key="6">
    <source>
        <dbReference type="ARBA" id="ARBA00012947"/>
    </source>
</evidence>
<dbReference type="Pfam" id="PF03737">
    <property type="entry name" value="RraA-like"/>
    <property type="match status" value="1"/>
</dbReference>
<dbReference type="EC" id="4.1.3.17" evidence="5"/>
<evidence type="ECO:0000313" key="15">
    <source>
        <dbReference type="Proteomes" id="UP000654345"/>
    </source>
</evidence>
<feature type="coiled-coil region" evidence="13">
    <location>
        <begin position="163"/>
        <end position="190"/>
    </location>
</feature>
<dbReference type="EC" id="4.1.1.112" evidence="6"/>
<keyword evidence="13" id="KW-0175">Coiled coil</keyword>
<evidence type="ECO:0000313" key="14">
    <source>
        <dbReference type="EMBL" id="GHO59688.1"/>
    </source>
</evidence>
<organism evidence="14 15">
    <name type="scientific">Ktedonobacter robiniae</name>
    <dbReference type="NCBI Taxonomy" id="2778365"/>
    <lineage>
        <taxon>Bacteria</taxon>
        <taxon>Bacillati</taxon>
        <taxon>Chloroflexota</taxon>
        <taxon>Ktedonobacteria</taxon>
        <taxon>Ktedonobacterales</taxon>
        <taxon>Ktedonobacteraceae</taxon>
        <taxon>Ktedonobacter</taxon>
    </lineage>
</organism>
<dbReference type="InterPro" id="IPR036704">
    <property type="entry name" value="RraA/RraA-like_sf"/>
</dbReference>
<dbReference type="Gene3D" id="3.50.30.40">
    <property type="entry name" value="Ribonuclease E inhibitor RraA/RraA-like"/>
    <property type="match status" value="1"/>
</dbReference>
<name>A0ABQ3V447_9CHLR</name>
<evidence type="ECO:0000256" key="5">
    <source>
        <dbReference type="ARBA" id="ARBA00012213"/>
    </source>
</evidence>
<evidence type="ECO:0000256" key="7">
    <source>
        <dbReference type="ARBA" id="ARBA00016549"/>
    </source>
</evidence>
<accession>A0ABQ3V447</accession>
<reference evidence="14 15" key="1">
    <citation type="journal article" date="2021" name="Int. J. Syst. Evol. Microbiol.">
        <title>Reticulibacter mediterranei gen. nov., sp. nov., within the new family Reticulibacteraceae fam. nov., and Ktedonospora formicarum gen. nov., sp. nov., Ktedonobacter robiniae sp. nov., Dictyobacter formicarum sp. nov. and Dictyobacter arantiisoli sp. nov., belonging to the class Ktedonobacteria.</title>
        <authorList>
            <person name="Yabe S."/>
            <person name="Zheng Y."/>
            <person name="Wang C.M."/>
            <person name="Sakai Y."/>
            <person name="Abe K."/>
            <person name="Yokota A."/>
            <person name="Donadio S."/>
            <person name="Cavaletti L."/>
            <person name="Monciardini P."/>
        </authorList>
    </citation>
    <scope>NUCLEOTIDE SEQUENCE [LARGE SCALE GENOMIC DNA]</scope>
    <source>
        <strain evidence="14 15">SOSP1-30</strain>
    </source>
</reference>
<comment type="subunit">
    <text evidence="4">Homotrimer.</text>
</comment>
<sequence>MREYPEWLSATLASDASEGKGVLPNYILPLLPGSRVVGPAYVALMSQDDNLAIRKVLEAPPEPGTVLVVAGGHASRTATVGDLLALEMQNAGLAGLITDGLVRDSREIKALEVFRVWCRGVTPTASRKDGPAVVGGRITFEETIVRDGDLIIADDDGVVIWPHEQIETLLTRAEARLQQDNERLARLRAQQR</sequence>
<dbReference type="SUPFAM" id="SSF89562">
    <property type="entry name" value="RraA-like"/>
    <property type="match status" value="1"/>
</dbReference>
<evidence type="ECO:0000256" key="4">
    <source>
        <dbReference type="ARBA" id="ARBA00011233"/>
    </source>
</evidence>
<evidence type="ECO:0000256" key="2">
    <source>
        <dbReference type="ARBA" id="ARBA00001968"/>
    </source>
</evidence>
<comment type="function">
    <text evidence="8">Catalyzes the aldol cleavage of 4-hydroxy-4-methyl-2-oxoglutarate (HMG) into 2 molecules of pyruvate. Also contains a secondary oxaloacetate (OAA) decarboxylase activity due to the common pyruvate enolate transition state formed following C-C bond cleavage in the retro-aldol and decarboxylation reactions.</text>
</comment>
<protein>
    <recommendedName>
        <fullName evidence="7">Putative 4-hydroxy-4-methyl-2-oxoglutarate aldolase</fullName>
        <ecNumber evidence="6">4.1.1.112</ecNumber>
        <ecNumber evidence="5">4.1.3.17</ecNumber>
    </recommendedName>
    <alternativeName>
        <fullName evidence="11">Oxaloacetate decarboxylase</fullName>
    </alternativeName>
    <alternativeName>
        <fullName evidence="9">Regulator of ribonuclease activity homolog</fullName>
    </alternativeName>
    <alternativeName>
        <fullName evidence="10">RraA-like protein</fullName>
    </alternativeName>
</protein>
<dbReference type="RefSeq" id="WP_201375853.1">
    <property type="nucleotide sequence ID" value="NZ_BNJG01000003.1"/>
</dbReference>
<evidence type="ECO:0000256" key="13">
    <source>
        <dbReference type="SAM" id="Coils"/>
    </source>
</evidence>
<evidence type="ECO:0000256" key="8">
    <source>
        <dbReference type="ARBA" id="ARBA00025046"/>
    </source>
</evidence>
<dbReference type="CDD" id="cd16841">
    <property type="entry name" value="RraA_family"/>
    <property type="match status" value="1"/>
</dbReference>
<comment type="catalytic activity">
    <reaction evidence="12">
        <text>oxaloacetate + H(+) = pyruvate + CO2</text>
        <dbReference type="Rhea" id="RHEA:15641"/>
        <dbReference type="ChEBI" id="CHEBI:15361"/>
        <dbReference type="ChEBI" id="CHEBI:15378"/>
        <dbReference type="ChEBI" id="CHEBI:16452"/>
        <dbReference type="ChEBI" id="CHEBI:16526"/>
        <dbReference type="EC" id="4.1.1.112"/>
    </reaction>
</comment>
<dbReference type="PANTHER" id="PTHR33254:SF4">
    <property type="entry name" value="4-HYDROXY-4-METHYL-2-OXOGLUTARATE ALDOLASE 3-RELATED"/>
    <property type="match status" value="1"/>
</dbReference>
<comment type="caution">
    <text evidence="14">The sequence shown here is derived from an EMBL/GenBank/DDBJ whole genome shotgun (WGS) entry which is preliminary data.</text>
</comment>
<keyword evidence="15" id="KW-1185">Reference proteome</keyword>
<gene>
    <name evidence="14" type="ORF">KSB_81630</name>
</gene>
<evidence type="ECO:0000256" key="9">
    <source>
        <dbReference type="ARBA" id="ARBA00029596"/>
    </source>
</evidence>
<dbReference type="InterPro" id="IPR005493">
    <property type="entry name" value="RraA/RraA-like"/>
</dbReference>
<dbReference type="EMBL" id="BNJG01000003">
    <property type="protein sequence ID" value="GHO59688.1"/>
    <property type="molecule type" value="Genomic_DNA"/>
</dbReference>
<evidence type="ECO:0000256" key="10">
    <source>
        <dbReference type="ARBA" id="ARBA00030169"/>
    </source>
</evidence>
<dbReference type="PANTHER" id="PTHR33254">
    <property type="entry name" value="4-HYDROXY-4-METHYL-2-OXOGLUTARATE ALDOLASE 3-RELATED"/>
    <property type="match status" value="1"/>
</dbReference>
<evidence type="ECO:0000256" key="1">
    <source>
        <dbReference type="ARBA" id="ARBA00001342"/>
    </source>
</evidence>
<comment type="cofactor">
    <cofactor evidence="2">
        <name>a divalent metal cation</name>
        <dbReference type="ChEBI" id="CHEBI:60240"/>
    </cofactor>
</comment>
<evidence type="ECO:0000256" key="3">
    <source>
        <dbReference type="ARBA" id="ARBA00008621"/>
    </source>
</evidence>
<proteinExistence type="inferred from homology"/>
<evidence type="ECO:0000256" key="11">
    <source>
        <dbReference type="ARBA" id="ARBA00032305"/>
    </source>
</evidence>
<comment type="similarity">
    <text evidence="3">Belongs to the class II aldolase/RraA-like family.</text>
</comment>
<evidence type="ECO:0000256" key="12">
    <source>
        <dbReference type="ARBA" id="ARBA00047973"/>
    </source>
</evidence>